<dbReference type="GO" id="GO:0006457">
    <property type="term" value="P:protein folding"/>
    <property type="evidence" value="ECO:0007669"/>
    <property type="project" value="InterPro"/>
</dbReference>
<name>D7E422_NOSA0</name>
<dbReference type="eggNOG" id="COG2371">
    <property type="taxonomic scope" value="Bacteria"/>
</dbReference>
<evidence type="ECO:0000256" key="2">
    <source>
        <dbReference type="ARBA" id="ARBA00022490"/>
    </source>
</evidence>
<reference evidence="7 8" key="1">
    <citation type="journal article" date="2010" name="PLoS ONE">
        <title>Genome erosion in a nitrogen-fixing vertically transmitted endosymbiotic multicellular cyanobacterium.</title>
        <authorList>
            <person name="Ran L."/>
            <person name="Larsson J."/>
            <person name="Vigil-Stenman T."/>
            <person name="Nylander J.A."/>
            <person name="Ininbergs K."/>
            <person name="Zheng W.W."/>
            <person name="Lapidus A."/>
            <person name="Lowry S."/>
            <person name="Haselkorn R."/>
            <person name="Bergman B."/>
        </authorList>
    </citation>
    <scope>NUCLEOTIDE SEQUENCE [LARGE SCALE GENOMIC DNA]</scope>
    <source>
        <strain evidence="7 8">0708</strain>
    </source>
</reference>
<dbReference type="HAMAP" id="MF_00822">
    <property type="entry name" value="UreE"/>
    <property type="match status" value="1"/>
</dbReference>
<feature type="domain" description="UreE urease accessory N-terminal" evidence="6">
    <location>
        <begin position="5"/>
        <end position="68"/>
    </location>
</feature>
<keyword evidence="3 5" id="KW-0533">Nickel</keyword>
<comment type="function">
    <text evidence="5">Involved in urease metallocenter assembly. Binds nickel. Probably functions as a nickel donor during metallocenter assembly.</text>
</comment>
<dbReference type="OrthoDB" id="5421304at2"/>
<dbReference type="Proteomes" id="UP000001511">
    <property type="component" value="Chromosome"/>
</dbReference>
<dbReference type="RefSeq" id="WP_013192254.1">
    <property type="nucleotide sequence ID" value="NC_014248.1"/>
</dbReference>
<dbReference type="Pfam" id="PF05194">
    <property type="entry name" value="UreE_C"/>
    <property type="match status" value="1"/>
</dbReference>
<evidence type="ECO:0000259" key="6">
    <source>
        <dbReference type="SMART" id="SM00988"/>
    </source>
</evidence>
<dbReference type="GO" id="GO:0019627">
    <property type="term" value="P:urea metabolic process"/>
    <property type="evidence" value="ECO:0007669"/>
    <property type="project" value="InterPro"/>
</dbReference>
<evidence type="ECO:0000256" key="1">
    <source>
        <dbReference type="ARBA" id="ARBA00004496"/>
    </source>
</evidence>
<dbReference type="KEGG" id="naz:Aazo_3682"/>
<evidence type="ECO:0000256" key="5">
    <source>
        <dbReference type="HAMAP-Rule" id="MF_00822"/>
    </source>
</evidence>
<dbReference type="InterPro" id="IPR036118">
    <property type="entry name" value="UreE_N_sf"/>
</dbReference>
<dbReference type="SUPFAM" id="SSF69287">
    <property type="entry name" value="Urease metallochaperone UreE, N-terminal domain"/>
    <property type="match status" value="1"/>
</dbReference>
<dbReference type="Gene3D" id="3.30.70.790">
    <property type="entry name" value="UreE, C-terminal domain"/>
    <property type="match status" value="1"/>
</dbReference>
<comment type="subcellular location">
    <subcellularLocation>
        <location evidence="1 5">Cytoplasm</location>
    </subcellularLocation>
</comment>
<dbReference type="GO" id="GO:0005737">
    <property type="term" value="C:cytoplasm"/>
    <property type="evidence" value="ECO:0007669"/>
    <property type="project" value="UniProtKB-SubCell"/>
</dbReference>
<evidence type="ECO:0000256" key="4">
    <source>
        <dbReference type="ARBA" id="ARBA00023186"/>
    </source>
</evidence>
<dbReference type="Gene3D" id="2.60.260.20">
    <property type="entry name" value="Urease metallochaperone UreE, N-terminal domain"/>
    <property type="match status" value="1"/>
</dbReference>
<dbReference type="SMART" id="SM00988">
    <property type="entry name" value="UreE_N"/>
    <property type="match status" value="1"/>
</dbReference>
<dbReference type="InterPro" id="IPR007864">
    <property type="entry name" value="UreE_C_dom"/>
</dbReference>
<dbReference type="SUPFAM" id="SSF69737">
    <property type="entry name" value="Urease metallochaperone UreE, C-terminal domain"/>
    <property type="match status" value="1"/>
</dbReference>
<evidence type="ECO:0000256" key="3">
    <source>
        <dbReference type="ARBA" id="ARBA00022596"/>
    </source>
</evidence>
<dbReference type="Pfam" id="PF02814">
    <property type="entry name" value="UreE_N"/>
    <property type="match status" value="1"/>
</dbReference>
<protein>
    <recommendedName>
        <fullName evidence="5">Urease accessory protein UreE</fullName>
    </recommendedName>
</protein>
<accession>D7E422</accession>
<dbReference type="GO" id="GO:0051082">
    <property type="term" value="F:unfolded protein binding"/>
    <property type="evidence" value="ECO:0007669"/>
    <property type="project" value="UniProtKB-UniRule"/>
</dbReference>
<dbReference type="PIRSF" id="PIRSF036402">
    <property type="entry name" value="Ureas_acces_UreE"/>
    <property type="match status" value="1"/>
</dbReference>
<keyword evidence="4 5" id="KW-0143">Chaperone</keyword>
<evidence type="ECO:0000313" key="7">
    <source>
        <dbReference type="EMBL" id="ADI65240.1"/>
    </source>
</evidence>
<keyword evidence="8" id="KW-1185">Reference proteome</keyword>
<dbReference type="EMBL" id="CP002059">
    <property type="protein sequence ID" value="ADI65240.1"/>
    <property type="molecule type" value="Genomic_DNA"/>
</dbReference>
<gene>
    <name evidence="5" type="primary">ureE</name>
    <name evidence="7" type="ordered locus">Aazo_3682</name>
</gene>
<comment type="similarity">
    <text evidence="5">Belongs to the UreE family.</text>
</comment>
<dbReference type="AlphaFoldDB" id="D7E422"/>
<dbReference type="GO" id="GO:0016151">
    <property type="term" value="F:nickel cation binding"/>
    <property type="evidence" value="ECO:0007669"/>
    <property type="project" value="UniProtKB-UniRule"/>
</dbReference>
<organism evidence="7 8">
    <name type="scientific">Nostoc azollae (strain 0708)</name>
    <name type="common">Anabaena azollae (strain 0708)</name>
    <dbReference type="NCBI Taxonomy" id="551115"/>
    <lineage>
        <taxon>Bacteria</taxon>
        <taxon>Bacillati</taxon>
        <taxon>Cyanobacteriota</taxon>
        <taxon>Cyanophyceae</taxon>
        <taxon>Nostocales</taxon>
        <taxon>Nostocaceae</taxon>
        <taxon>Trichormus</taxon>
    </lineage>
</organism>
<dbReference type="GO" id="GO:0065003">
    <property type="term" value="P:protein-containing complex assembly"/>
    <property type="evidence" value="ECO:0007669"/>
    <property type="project" value="InterPro"/>
</dbReference>
<keyword evidence="2 5" id="KW-0963">Cytoplasm</keyword>
<evidence type="ECO:0000313" key="8">
    <source>
        <dbReference type="Proteomes" id="UP000001511"/>
    </source>
</evidence>
<dbReference type="InterPro" id="IPR012406">
    <property type="entry name" value="UreE"/>
</dbReference>
<dbReference type="STRING" id="551115.Aazo_3682"/>
<dbReference type="InterPro" id="IPR004029">
    <property type="entry name" value="UreE_N"/>
</dbReference>
<sequence length="130" mass="14690">MLTLMQGKLFDFDVDIAVHLILELTAEERTRSRHRFTLPDGTVVFLRLPRGTVFHDGDVLTHESQCNFMKIVAKPESVLTVVADIPLLLRAAYDLGNRHVPVGITQNYLRLSPDPILQTMLVKLGLEIKD</sequence>
<dbReference type="HOGENOM" id="CLU_093757_2_0_3"/>
<proteinExistence type="inferred from homology"/>